<gene>
    <name evidence="3" type="ORF">UFOPK1591_01380</name>
</gene>
<feature type="transmembrane region" description="Helical" evidence="2">
    <location>
        <begin position="207"/>
        <end position="227"/>
    </location>
</feature>
<dbReference type="InterPro" id="IPR038750">
    <property type="entry name" value="YczE/YyaS-like"/>
</dbReference>
<evidence type="ECO:0000256" key="1">
    <source>
        <dbReference type="SAM" id="MobiDB-lite"/>
    </source>
</evidence>
<accession>A0A6J6EB37</accession>
<feature type="transmembrane region" description="Helical" evidence="2">
    <location>
        <begin position="182"/>
        <end position="201"/>
    </location>
</feature>
<protein>
    <submittedName>
        <fullName evidence="3">Unannotated protein</fullName>
    </submittedName>
</protein>
<sequence>MPLWTPQPLSPERKPDSLNHVMKLLSAIFTFPEPGPVPFWRRFVSVIIGLPMYGLAVAIMIQAGIGLEPWGVFHQALSNLSGISYGTVAIIVGAGVLLLWIPLRQKLGLGTAMNVIIIGVSVDLFLPIIPVAPNFWWGLLEFSIGIFLNGVAIALYVGGGLGPGPRDGLMTGLVNRFDKPVWLVRTSIEIVVLGMGWLLGGPVGLGTVYYALTIGPVAHMLMPWFALDKRTQHVNADGSLDGDHPVRPGQESFDGD</sequence>
<organism evidence="3">
    <name type="scientific">freshwater metagenome</name>
    <dbReference type="NCBI Taxonomy" id="449393"/>
    <lineage>
        <taxon>unclassified sequences</taxon>
        <taxon>metagenomes</taxon>
        <taxon>ecological metagenomes</taxon>
    </lineage>
</organism>
<proteinExistence type="predicted"/>
<feature type="transmembrane region" description="Helical" evidence="2">
    <location>
        <begin position="83"/>
        <end position="103"/>
    </location>
</feature>
<keyword evidence="2" id="KW-0812">Transmembrane</keyword>
<feature type="region of interest" description="Disordered" evidence="1">
    <location>
        <begin position="237"/>
        <end position="256"/>
    </location>
</feature>
<dbReference type="AlphaFoldDB" id="A0A6J6EB37"/>
<dbReference type="PANTHER" id="PTHR40078:SF1">
    <property type="entry name" value="INTEGRAL MEMBRANE PROTEIN"/>
    <property type="match status" value="1"/>
</dbReference>
<dbReference type="Pfam" id="PF19700">
    <property type="entry name" value="DUF6198"/>
    <property type="match status" value="1"/>
</dbReference>
<reference evidence="3" key="1">
    <citation type="submission" date="2020-05" db="EMBL/GenBank/DDBJ databases">
        <authorList>
            <person name="Chiriac C."/>
            <person name="Salcher M."/>
            <person name="Ghai R."/>
            <person name="Kavagutti S V."/>
        </authorList>
    </citation>
    <scope>NUCLEOTIDE SEQUENCE</scope>
</reference>
<feature type="transmembrane region" description="Helical" evidence="2">
    <location>
        <begin position="115"/>
        <end position="136"/>
    </location>
</feature>
<dbReference type="EMBL" id="CAEZTD010000144">
    <property type="protein sequence ID" value="CAB4572535.1"/>
    <property type="molecule type" value="Genomic_DNA"/>
</dbReference>
<name>A0A6J6EB37_9ZZZZ</name>
<feature type="transmembrane region" description="Helical" evidence="2">
    <location>
        <begin position="43"/>
        <end position="63"/>
    </location>
</feature>
<evidence type="ECO:0000256" key="2">
    <source>
        <dbReference type="SAM" id="Phobius"/>
    </source>
</evidence>
<feature type="transmembrane region" description="Helical" evidence="2">
    <location>
        <begin position="142"/>
        <end position="161"/>
    </location>
</feature>
<keyword evidence="2" id="KW-1133">Transmembrane helix</keyword>
<evidence type="ECO:0000313" key="3">
    <source>
        <dbReference type="EMBL" id="CAB4572535.1"/>
    </source>
</evidence>
<keyword evidence="2" id="KW-0472">Membrane</keyword>
<dbReference type="PANTHER" id="PTHR40078">
    <property type="entry name" value="INTEGRAL MEMBRANE PROTEIN-RELATED"/>
    <property type="match status" value="1"/>
</dbReference>